<dbReference type="GO" id="GO:0098015">
    <property type="term" value="C:virus tail"/>
    <property type="evidence" value="ECO:0007669"/>
    <property type="project" value="UniProtKB-KW"/>
</dbReference>
<dbReference type="GO" id="GO:0098671">
    <property type="term" value="P:adhesion receptor-mediated virion attachment to host cell"/>
    <property type="evidence" value="ECO:0007669"/>
    <property type="project" value="UniProtKB-KW"/>
</dbReference>
<reference evidence="12 13" key="1">
    <citation type="submission" date="2019-06" db="EMBL/GenBank/DDBJ databases">
        <title>Comparative genomics of Klebsiella bacteriophages in the elucidation of host range specificity.</title>
        <authorList>
            <person name="Ku H."/>
            <person name="Brown T."/>
            <person name="Kabwe M."/>
            <person name="Chan H.T."/>
            <person name="Petrovski S."/>
            <person name="Tucci J."/>
        </authorList>
    </citation>
    <scope>NUCLEOTIDE SEQUENCE [LARGE SCALE GENOMIC DNA]</scope>
</reference>
<evidence type="ECO:0000256" key="10">
    <source>
        <dbReference type="ARBA" id="ARBA00035731"/>
    </source>
</evidence>
<dbReference type="Gene3D" id="2.160.20.10">
    <property type="entry name" value="Single-stranded right-handed beta-helix, Pectin lyase-like"/>
    <property type="match status" value="1"/>
</dbReference>
<dbReference type="Proteomes" id="UP000322276">
    <property type="component" value="Segment"/>
</dbReference>
<dbReference type="InterPro" id="IPR005604">
    <property type="entry name" value="Phage_T7_tail_fibre-like_N"/>
</dbReference>
<keyword evidence="10" id="KW-1238">Degradation of host capsule during virus entry</keyword>
<dbReference type="SUPFAM" id="SSF101967">
    <property type="entry name" value="Adhesin YadA, collagen-binding domain"/>
    <property type="match status" value="1"/>
</dbReference>
<dbReference type="InterPro" id="IPR012334">
    <property type="entry name" value="Pectin_lyas_fold"/>
</dbReference>
<keyword evidence="8" id="KW-1160">Virus entry into host cell</keyword>
<dbReference type="EMBL" id="MN101227">
    <property type="protein sequence ID" value="QEG11145.1"/>
    <property type="molecule type" value="Genomic_DNA"/>
</dbReference>
<feature type="domain" description="Bacteriophage T7 tail fibre protein-like N-terminal" evidence="11">
    <location>
        <begin position="4"/>
        <end position="127"/>
    </location>
</feature>
<evidence type="ECO:0000256" key="4">
    <source>
        <dbReference type="ARBA" id="ARBA00022732"/>
    </source>
</evidence>
<evidence type="ECO:0000256" key="9">
    <source>
        <dbReference type="ARBA" id="ARBA00035728"/>
    </source>
</evidence>
<evidence type="ECO:0000256" key="1">
    <source>
        <dbReference type="ARBA" id="ARBA00004328"/>
    </source>
</evidence>
<keyword evidence="6" id="KW-0946">Virion</keyword>
<name>A0A5B9NE68_9CAUD</name>
<proteinExistence type="predicted"/>
<dbReference type="InterPro" id="IPR011049">
    <property type="entry name" value="Serralysin-like_metalloprot_C"/>
</dbReference>
<keyword evidence="13" id="KW-1185">Reference proteome</keyword>
<gene>
    <name evidence="12" type="ORF">KPN3_41</name>
</gene>
<dbReference type="GO" id="GO:0098994">
    <property type="term" value="P:symbiont entry into host cell via disruption of host cell envelope"/>
    <property type="evidence" value="ECO:0007669"/>
    <property type="project" value="UniProtKB-KW"/>
</dbReference>
<dbReference type="Pfam" id="PF03906">
    <property type="entry name" value="Phage_T7_tail"/>
    <property type="match status" value="1"/>
</dbReference>
<evidence type="ECO:0000313" key="13">
    <source>
        <dbReference type="Proteomes" id="UP000322276"/>
    </source>
</evidence>
<dbReference type="GO" id="GO:0098996">
    <property type="term" value="P:symbiont entry into host cell via disruption of host cell glycocalyx"/>
    <property type="evidence" value="ECO:0007669"/>
    <property type="project" value="UniProtKB-KW"/>
</dbReference>
<evidence type="ECO:0000256" key="7">
    <source>
        <dbReference type="ARBA" id="ARBA00023165"/>
    </source>
</evidence>
<evidence type="ECO:0000256" key="6">
    <source>
        <dbReference type="ARBA" id="ARBA00022844"/>
    </source>
</evidence>
<keyword evidence="3" id="KW-1235">Degradation of host cell envelope components during virus entry</keyword>
<keyword evidence="2" id="KW-0945">Host-virus interaction</keyword>
<evidence type="ECO:0000256" key="2">
    <source>
        <dbReference type="ARBA" id="ARBA00022581"/>
    </source>
</evidence>
<evidence type="ECO:0000313" key="12">
    <source>
        <dbReference type="EMBL" id="QEG11145.1"/>
    </source>
</evidence>
<comment type="subcellular location">
    <subcellularLocation>
        <location evidence="1">Virion</location>
    </subcellularLocation>
</comment>
<sequence length="770" mass="83030">MDQDIKTIIQYPTGATEFDIPFDYLSRKFVRVSLVSDDNRRLLSNITEYRYVSKTRVKILVDTTGFDRVEIRRFTSASERVVDFSDGSVLRANDLNVSQLQSSHIAEEARDSALMAMTEDDVGNLDARNRKIVRLAPGEVGTDAVNKDQLEGALSHTLRVPGENLQPLLGDRAGKVLSFDSSGNPILRVPVADSSEELAVLLASDEGARNVFTSRGASVEDELANLISRQSNQRVFNIMDFGAKPDYVRTKNDHRNDWEVGEEMGTIGTDSFGAINLAAAMAWQYNGRVYVPGCPRGFAFYSSQALKFTASYQMSVGIIGDGSESSMIVCGQDGLIATTASGSGNPSNVSFTGFTILSHLFRNPGHTGLTEGGMGFVKVYDVNIRNFETNHLITNDLGGGSGVFTEVVSHSRMNNRNAVYGLKFRKGIGDASMHGVNFNGYWIDGFSGVGLDIGTGVNLYNSDLIQFTIFPSGDNTISILNNGSRSGVDHIYFEGNGIHVENNGGWVTTGMWRVQNNIGLINSDTSTRPFNVQGSYETPITLGGSVSAPVFSSLGITALSLSPKRNRPTASMGENLVLLKGREINSIGFVGLRQGSRWGSQGFFMLSQLLNDPVSSLRVHSMYSLNGISVYDGTFSMGFGTDANQFKLNSNGYFTGRMGRRFTATLGASGSQQVITIPGLISGKNTGLRAAVHFRDVEGNVLMFYGAGFCLDAQTLPLKAQRDTVNTGTTAISFSESSGVATTDGLDLVVRLTTSLGGTLTVTCINDGIL</sequence>
<evidence type="ECO:0000256" key="5">
    <source>
        <dbReference type="ARBA" id="ARBA00022804"/>
    </source>
</evidence>
<keyword evidence="5" id="KW-1161">Viral attachment to host cell</keyword>
<accession>A0A5B9NE68</accession>
<protein>
    <recommendedName>
        <fullName evidence="9">Probable tail spike protein</fullName>
    </recommendedName>
</protein>
<organism evidence="12 13">
    <name type="scientific">Klebsiella phage KPN3</name>
    <dbReference type="NCBI Taxonomy" id="2601621"/>
    <lineage>
        <taxon>Viruses</taxon>
        <taxon>Duplodnaviria</taxon>
        <taxon>Heunggongvirae</taxon>
        <taxon>Uroviricota</taxon>
        <taxon>Caudoviricetes</taxon>
        <taxon>Autographivirales</taxon>
        <taxon>Autotranscriptaviridae</taxon>
        <taxon>Studiervirinae</taxon>
        <taxon>Przondovirus</taxon>
        <taxon>Przondovirus KPN3</taxon>
    </lineage>
</organism>
<evidence type="ECO:0000259" key="11">
    <source>
        <dbReference type="Pfam" id="PF03906"/>
    </source>
</evidence>
<keyword evidence="7" id="KW-1233">Viral attachment to host adhesion receptor</keyword>
<evidence type="ECO:0000256" key="8">
    <source>
        <dbReference type="ARBA" id="ARBA00023296"/>
    </source>
</evidence>
<keyword evidence="4" id="KW-1227">Viral tail protein</keyword>
<evidence type="ECO:0000256" key="3">
    <source>
        <dbReference type="ARBA" id="ARBA00022717"/>
    </source>
</evidence>